<dbReference type="SUPFAM" id="SSF46785">
    <property type="entry name" value="Winged helix' DNA-binding domain"/>
    <property type="match status" value="1"/>
</dbReference>
<protein>
    <submittedName>
        <fullName evidence="6">Helix-turn-helix domain-containing protein</fullName>
    </submittedName>
</protein>
<evidence type="ECO:0000256" key="3">
    <source>
        <dbReference type="ARBA" id="ARBA00023163"/>
    </source>
</evidence>
<feature type="region of interest" description="Disordered" evidence="4">
    <location>
        <begin position="145"/>
        <end position="178"/>
    </location>
</feature>
<dbReference type="Proteomes" id="UP001428817">
    <property type="component" value="Unassembled WGS sequence"/>
</dbReference>
<dbReference type="InterPro" id="IPR036390">
    <property type="entry name" value="WH_DNA-bd_sf"/>
</dbReference>
<evidence type="ECO:0000256" key="4">
    <source>
        <dbReference type="SAM" id="MobiDB-lite"/>
    </source>
</evidence>
<feature type="compositionally biased region" description="Basic and acidic residues" evidence="4">
    <location>
        <begin position="155"/>
        <end position="168"/>
    </location>
</feature>
<dbReference type="InterPro" id="IPR036388">
    <property type="entry name" value="WH-like_DNA-bd_sf"/>
</dbReference>
<accession>A0ABP9Q1R0</accession>
<dbReference type="Gene3D" id="1.10.10.10">
    <property type="entry name" value="Winged helix-like DNA-binding domain superfamily/Winged helix DNA-binding domain"/>
    <property type="match status" value="1"/>
</dbReference>
<evidence type="ECO:0000313" key="7">
    <source>
        <dbReference type="Proteomes" id="UP001428817"/>
    </source>
</evidence>
<sequence>MHVNDRLDYDTTSCSISRTLELVGEKWTILILREIWFGAERFSEFEQTLGCASNLLGERLRMLVAQGILTTEPYREPGARTRHRYRLTGKGNSLLPILVALTKWGDENLADEFGPPTVLLHRGCGAPIGLTVRCEDDHEIVGADEVDLQPGPGARLRDGTLASEDRSSAARLRSQATS</sequence>
<evidence type="ECO:0000259" key="5">
    <source>
        <dbReference type="PROSITE" id="PS51118"/>
    </source>
</evidence>
<evidence type="ECO:0000313" key="6">
    <source>
        <dbReference type="EMBL" id="GAA5154494.1"/>
    </source>
</evidence>
<comment type="caution">
    <text evidence="6">The sequence shown here is derived from an EMBL/GenBank/DDBJ whole genome shotgun (WGS) entry which is preliminary data.</text>
</comment>
<dbReference type="PROSITE" id="PS51118">
    <property type="entry name" value="HTH_HXLR"/>
    <property type="match status" value="1"/>
</dbReference>
<dbReference type="Pfam" id="PF01638">
    <property type="entry name" value="HxlR"/>
    <property type="match status" value="1"/>
</dbReference>
<dbReference type="PANTHER" id="PTHR33204">
    <property type="entry name" value="TRANSCRIPTIONAL REGULATOR, MARR FAMILY"/>
    <property type="match status" value="1"/>
</dbReference>
<evidence type="ECO:0000256" key="1">
    <source>
        <dbReference type="ARBA" id="ARBA00023015"/>
    </source>
</evidence>
<reference evidence="7" key="1">
    <citation type="journal article" date="2019" name="Int. J. Syst. Evol. Microbiol.">
        <title>The Global Catalogue of Microorganisms (GCM) 10K type strain sequencing project: providing services to taxonomists for standard genome sequencing and annotation.</title>
        <authorList>
            <consortium name="The Broad Institute Genomics Platform"/>
            <consortium name="The Broad Institute Genome Sequencing Center for Infectious Disease"/>
            <person name="Wu L."/>
            <person name="Ma J."/>
        </authorList>
    </citation>
    <scope>NUCLEOTIDE SEQUENCE [LARGE SCALE GENOMIC DNA]</scope>
    <source>
        <strain evidence="7">JCM 18303</strain>
    </source>
</reference>
<dbReference type="InterPro" id="IPR002577">
    <property type="entry name" value="HTH_HxlR"/>
</dbReference>
<keyword evidence="3" id="KW-0804">Transcription</keyword>
<keyword evidence="1" id="KW-0805">Transcription regulation</keyword>
<dbReference type="PANTHER" id="PTHR33204:SF18">
    <property type="entry name" value="TRANSCRIPTIONAL REGULATORY PROTEIN"/>
    <property type="match status" value="1"/>
</dbReference>
<proteinExistence type="predicted"/>
<keyword evidence="2" id="KW-0238">DNA-binding</keyword>
<dbReference type="EMBL" id="BAABJP010000008">
    <property type="protein sequence ID" value="GAA5154494.1"/>
    <property type="molecule type" value="Genomic_DNA"/>
</dbReference>
<feature type="domain" description="HTH hxlR-type" evidence="5">
    <location>
        <begin position="14"/>
        <end position="113"/>
    </location>
</feature>
<name>A0ABP9Q1R0_9PSEU</name>
<organism evidence="6 7">
    <name type="scientific">Pseudonocardia eucalypti</name>
    <dbReference type="NCBI Taxonomy" id="648755"/>
    <lineage>
        <taxon>Bacteria</taxon>
        <taxon>Bacillati</taxon>
        <taxon>Actinomycetota</taxon>
        <taxon>Actinomycetes</taxon>
        <taxon>Pseudonocardiales</taxon>
        <taxon>Pseudonocardiaceae</taxon>
        <taxon>Pseudonocardia</taxon>
    </lineage>
</organism>
<gene>
    <name evidence="6" type="ORF">GCM10023321_26400</name>
</gene>
<keyword evidence="7" id="KW-1185">Reference proteome</keyword>
<evidence type="ECO:0000256" key="2">
    <source>
        <dbReference type="ARBA" id="ARBA00023125"/>
    </source>
</evidence>